<evidence type="ECO:0000313" key="1">
    <source>
        <dbReference type="EMBL" id="ATC85830.1"/>
    </source>
</evidence>
<dbReference type="Proteomes" id="UP000016505">
    <property type="component" value="Chromosome I"/>
</dbReference>
<evidence type="ECO:0008006" key="3">
    <source>
        <dbReference type="Google" id="ProtNLM"/>
    </source>
</evidence>
<evidence type="ECO:0000313" key="2">
    <source>
        <dbReference type="Proteomes" id="UP000016505"/>
    </source>
</evidence>
<accession>A0A290S3P6</accession>
<organism evidence="1 2">
    <name type="scientific">Pseudoalteromonas arctica A 37-1-2</name>
    <dbReference type="NCBI Taxonomy" id="1117313"/>
    <lineage>
        <taxon>Bacteria</taxon>
        <taxon>Pseudomonadati</taxon>
        <taxon>Pseudomonadota</taxon>
        <taxon>Gammaproteobacteria</taxon>
        <taxon>Alteromonadales</taxon>
        <taxon>Pseudoalteromonadaceae</taxon>
        <taxon>Pseudoalteromonas</taxon>
    </lineage>
</organism>
<sequence length="238" mass="26899">MLRICSYFLIYVIVIAPTFAVEVTPMVVTFSPDSRSSNASSLVHNQLPRDIAFDIQIYEIDFSQGTPKLISLDDSPLWVFPPSLFLQPGQSQQLQFRWLDKKLPSTDKSYQVSLIEQPIAKQSINKQSQLTMLLNVNLIVHLDQPRLVPKLTIKEPHVEDGFIVTEVLNEGKGAGRLSDYEIKITKNKTLSDRILKDQLKANGYDVFFAPHSTSVIKVPMPQSLQEGSLNHLRLVLAR</sequence>
<dbReference type="EMBL" id="CP011025">
    <property type="protein sequence ID" value="ATC85830.1"/>
    <property type="molecule type" value="Genomic_DNA"/>
</dbReference>
<name>A0A290S3P6_9GAMM</name>
<dbReference type="InterPro" id="IPR008962">
    <property type="entry name" value="PapD-like_sf"/>
</dbReference>
<dbReference type="InterPro" id="IPR013783">
    <property type="entry name" value="Ig-like_fold"/>
</dbReference>
<dbReference type="KEGG" id="part:PARC_a1186"/>
<dbReference type="Gene3D" id="2.60.40.10">
    <property type="entry name" value="Immunoglobulins"/>
    <property type="match status" value="1"/>
</dbReference>
<proteinExistence type="predicted"/>
<dbReference type="SUPFAM" id="SSF49354">
    <property type="entry name" value="PapD-like"/>
    <property type="match status" value="1"/>
</dbReference>
<reference evidence="1 2" key="1">
    <citation type="journal article" date="2012" name="J. Bacteriol.">
        <title>Genome sequences of type strains of seven species of the marine bacterium Pseudoalteromonas.</title>
        <authorList>
            <person name="Xie B.B."/>
            <person name="Shu Y.L."/>
            <person name="Qin Q.L."/>
            <person name="Rong J.C."/>
            <person name="Zhang X.Y."/>
            <person name="Chen X.L."/>
            <person name="Shi M."/>
            <person name="He H.L."/>
            <person name="Zhou B.C."/>
            <person name="Zhang Y.Z."/>
        </authorList>
    </citation>
    <scope>NUCLEOTIDE SEQUENCE [LARGE SCALE GENOMIC DNA]</scope>
    <source>
        <strain evidence="1 2">A 37-1-2</strain>
    </source>
</reference>
<protein>
    <recommendedName>
        <fullName evidence="3">Pili assembly chaperone N-terminal domain-containing protein</fullName>
    </recommendedName>
</protein>
<dbReference type="AlphaFoldDB" id="A0A290S3P6"/>
<gene>
    <name evidence="1" type="ORF">PARC_a1186</name>
</gene>